<dbReference type="PANTHER" id="PTHR30126">
    <property type="entry name" value="HTH-TYPE TRANSCRIPTIONAL REGULATOR"/>
    <property type="match status" value="1"/>
</dbReference>
<sequence length="281" mass="30754">MLLEGIETLLVLSKAKTMSRTGSLLYISQSAVSKRIANLEKKLGKKLIEPSGRQIKLTPDAIALVESIGPAFNELRGLIYEQQELEDTTLITLDSSKSLIAGYLGEMMGQFIKQDKHITITTNHTPRIIERVQSGKATLGLCAGLLPPHHGLMTFHLFDEPFYIVSKQPLTALPPLVITNDMTNPANSYQLSVLAKFDITPLMEMDAYTAAAQLALGGTGPALIPLSIVKTLNIEPQYLYSFPELAGLIRPIHICVRPNSYHSPRVKTVIESIVDAVPKAV</sequence>
<dbReference type="GO" id="GO:0003700">
    <property type="term" value="F:DNA-binding transcription factor activity"/>
    <property type="evidence" value="ECO:0007669"/>
    <property type="project" value="InterPro"/>
</dbReference>
<evidence type="ECO:0000313" key="7">
    <source>
        <dbReference type="Proteomes" id="UP000057389"/>
    </source>
</evidence>
<feature type="domain" description="HTH lysR-type" evidence="5">
    <location>
        <begin position="1"/>
        <end position="58"/>
    </location>
</feature>
<evidence type="ECO:0000313" key="6">
    <source>
        <dbReference type="EMBL" id="KWU02241.1"/>
    </source>
</evidence>
<dbReference type="OrthoDB" id="5297558at2"/>
<evidence type="ECO:0000256" key="1">
    <source>
        <dbReference type="ARBA" id="ARBA00009437"/>
    </source>
</evidence>
<dbReference type="Gene3D" id="3.40.190.290">
    <property type="match status" value="1"/>
</dbReference>
<evidence type="ECO:0000259" key="5">
    <source>
        <dbReference type="PROSITE" id="PS50931"/>
    </source>
</evidence>
<dbReference type="SUPFAM" id="SSF46785">
    <property type="entry name" value="Winged helix' DNA-binding domain"/>
    <property type="match status" value="1"/>
</dbReference>
<evidence type="ECO:0000256" key="3">
    <source>
        <dbReference type="ARBA" id="ARBA00023125"/>
    </source>
</evidence>
<dbReference type="CDD" id="cd05466">
    <property type="entry name" value="PBP2_LTTR_substrate"/>
    <property type="match status" value="1"/>
</dbReference>
<dbReference type="InterPro" id="IPR036388">
    <property type="entry name" value="WH-like_DNA-bd_sf"/>
</dbReference>
<dbReference type="InterPro" id="IPR000847">
    <property type="entry name" value="LysR_HTH_N"/>
</dbReference>
<dbReference type="RefSeq" id="WP_060467171.1">
    <property type="nucleotide sequence ID" value="NZ_AP025514.1"/>
</dbReference>
<protein>
    <submittedName>
        <fullName evidence="6">Transcriptional regulator</fullName>
    </submittedName>
</protein>
<dbReference type="GeneID" id="300177501"/>
<gene>
    <name evidence="6" type="ORF">APQ14_02005</name>
</gene>
<keyword evidence="7" id="KW-1185">Reference proteome</keyword>
<dbReference type="Pfam" id="PF03466">
    <property type="entry name" value="LysR_substrate"/>
    <property type="match status" value="1"/>
</dbReference>
<keyword evidence="3" id="KW-0238">DNA-binding</keyword>
<organism evidence="6 7">
    <name type="scientific">Vibrio toranzoniae</name>
    <dbReference type="NCBI Taxonomy" id="1194427"/>
    <lineage>
        <taxon>Bacteria</taxon>
        <taxon>Pseudomonadati</taxon>
        <taxon>Pseudomonadota</taxon>
        <taxon>Gammaproteobacteria</taxon>
        <taxon>Vibrionales</taxon>
        <taxon>Vibrionaceae</taxon>
        <taxon>Vibrio</taxon>
    </lineage>
</organism>
<evidence type="ECO:0000256" key="4">
    <source>
        <dbReference type="ARBA" id="ARBA00023163"/>
    </source>
</evidence>
<name>A0A125P5T1_9VIBR</name>
<accession>A0A125P5T1</accession>
<comment type="similarity">
    <text evidence="1">Belongs to the LysR transcriptional regulatory family.</text>
</comment>
<dbReference type="InterPro" id="IPR036390">
    <property type="entry name" value="WH_DNA-bd_sf"/>
</dbReference>
<dbReference type="SUPFAM" id="SSF53850">
    <property type="entry name" value="Periplasmic binding protein-like II"/>
    <property type="match status" value="1"/>
</dbReference>
<dbReference type="Pfam" id="PF00126">
    <property type="entry name" value="HTH_1"/>
    <property type="match status" value="1"/>
</dbReference>
<dbReference type="EMBL" id="LMXU01000004">
    <property type="protein sequence ID" value="KWU02241.1"/>
    <property type="molecule type" value="Genomic_DNA"/>
</dbReference>
<dbReference type="PROSITE" id="PS50931">
    <property type="entry name" value="HTH_LYSR"/>
    <property type="match status" value="1"/>
</dbReference>
<reference evidence="6 7" key="1">
    <citation type="submission" date="2015-11" db="EMBL/GenBank/DDBJ databases">
        <title>Draft WGS of Vibrio toranzoniae.</title>
        <authorList>
            <person name="Lasa A."/>
            <person name="Romalde J.L."/>
        </authorList>
    </citation>
    <scope>NUCLEOTIDE SEQUENCE [LARGE SCALE GENOMIC DNA]</scope>
    <source>
        <strain evidence="6 7">Vb 10.8</strain>
    </source>
</reference>
<dbReference type="Proteomes" id="UP000057389">
    <property type="component" value="Unassembled WGS sequence"/>
</dbReference>
<keyword evidence="4" id="KW-0804">Transcription</keyword>
<comment type="caution">
    <text evidence="6">The sequence shown here is derived from an EMBL/GenBank/DDBJ whole genome shotgun (WGS) entry which is preliminary data.</text>
</comment>
<proteinExistence type="inferred from homology"/>
<evidence type="ECO:0000256" key="2">
    <source>
        <dbReference type="ARBA" id="ARBA00023015"/>
    </source>
</evidence>
<dbReference type="AlphaFoldDB" id="A0A125P5T1"/>
<dbReference type="GO" id="GO:0000976">
    <property type="term" value="F:transcription cis-regulatory region binding"/>
    <property type="evidence" value="ECO:0007669"/>
    <property type="project" value="TreeGrafter"/>
</dbReference>
<dbReference type="Gene3D" id="1.10.10.10">
    <property type="entry name" value="Winged helix-like DNA-binding domain superfamily/Winged helix DNA-binding domain"/>
    <property type="match status" value="1"/>
</dbReference>
<dbReference type="InterPro" id="IPR005119">
    <property type="entry name" value="LysR_subst-bd"/>
</dbReference>
<keyword evidence="2" id="KW-0805">Transcription regulation</keyword>
<dbReference type="PANTHER" id="PTHR30126:SF94">
    <property type="entry name" value="LYSR FAMILY TRANSCRIPTIONAL REGULATOR"/>
    <property type="match status" value="1"/>
</dbReference>